<sequence length="98" mass="10662">MFGPGRFALAYGQSSRPVSSSFFRAQSRRIGPAEDPADGLPIPFPQRITRAFGILVEEAAELWRLFLGGALPLDGHTAQNLGVADQLRKIDISVPVDR</sequence>
<comment type="caution">
    <text evidence="2">The sequence shown here is derived from an EMBL/GenBank/DDBJ whole genome shotgun (WGS) entry which is preliminary data.</text>
</comment>
<dbReference type="Proteomes" id="UP000631312">
    <property type="component" value="Unassembled WGS sequence"/>
</dbReference>
<protein>
    <submittedName>
        <fullName evidence="2">Uncharacterized protein</fullName>
    </submittedName>
</protein>
<reference evidence="2 3" key="1">
    <citation type="submission" date="2020-08" db="EMBL/GenBank/DDBJ databases">
        <title>Sequencing the genomes of 1000 actinobacteria strains.</title>
        <authorList>
            <person name="Klenk H.-P."/>
        </authorList>
    </citation>
    <scope>NUCLEOTIDE SEQUENCE [LARGE SCALE GENOMIC DNA]</scope>
    <source>
        <strain evidence="2 3">DSM 43150</strain>
    </source>
</reference>
<evidence type="ECO:0000313" key="4">
    <source>
        <dbReference type="Proteomes" id="UP000631312"/>
    </source>
</evidence>
<dbReference type="EMBL" id="BOMP01000001">
    <property type="protein sequence ID" value="GIE37110.1"/>
    <property type="molecule type" value="Genomic_DNA"/>
</dbReference>
<organism evidence="2 3">
    <name type="scientific">Actinoplanes lobatus</name>
    <dbReference type="NCBI Taxonomy" id="113568"/>
    <lineage>
        <taxon>Bacteria</taxon>
        <taxon>Bacillati</taxon>
        <taxon>Actinomycetota</taxon>
        <taxon>Actinomycetes</taxon>
        <taxon>Micromonosporales</taxon>
        <taxon>Micromonosporaceae</taxon>
        <taxon>Actinoplanes</taxon>
    </lineage>
</organism>
<dbReference type="EMBL" id="JACHNC010000001">
    <property type="protein sequence ID" value="MBB4748982.1"/>
    <property type="molecule type" value="Genomic_DNA"/>
</dbReference>
<dbReference type="AlphaFoldDB" id="A0A7W7MG28"/>
<evidence type="ECO:0000313" key="3">
    <source>
        <dbReference type="Proteomes" id="UP000590511"/>
    </source>
</evidence>
<accession>A0A7W7MG28</accession>
<keyword evidence="4" id="KW-1185">Reference proteome</keyword>
<dbReference type="RefSeq" id="WP_188121375.1">
    <property type="nucleotide sequence ID" value="NZ_BOMP01000001.1"/>
</dbReference>
<reference evidence="1 4" key="2">
    <citation type="submission" date="2021-01" db="EMBL/GenBank/DDBJ databases">
        <title>Whole genome shotgun sequence of Actinoplanes lobatus NBRC 12513.</title>
        <authorList>
            <person name="Komaki H."/>
            <person name="Tamura T."/>
        </authorList>
    </citation>
    <scope>NUCLEOTIDE SEQUENCE [LARGE SCALE GENOMIC DNA]</scope>
    <source>
        <strain evidence="1 4">NBRC 12513</strain>
    </source>
</reference>
<gene>
    <name evidence="1" type="ORF">Alo02nite_00080</name>
    <name evidence="2" type="ORF">BJ964_003143</name>
</gene>
<evidence type="ECO:0000313" key="1">
    <source>
        <dbReference type="EMBL" id="GIE37110.1"/>
    </source>
</evidence>
<name>A0A7W7MG28_9ACTN</name>
<proteinExistence type="predicted"/>
<dbReference type="Proteomes" id="UP000590511">
    <property type="component" value="Unassembled WGS sequence"/>
</dbReference>
<evidence type="ECO:0000313" key="2">
    <source>
        <dbReference type="EMBL" id="MBB4748982.1"/>
    </source>
</evidence>